<protein>
    <recommendedName>
        <fullName evidence="2">SKI/SNO/DAC domain-containing protein</fullName>
    </recommendedName>
</protein>
<feature type="compositionally biased region" description="Basic and acidic residues" evidence="1">
    <location>
        <begin position="758"/>
        <end position="767"/>
    </location>
</feature>
<feature type="region of interest" description="Disordered" evidence="1">
    <location>
        <begin position="1"/>
        <end position="20"/>
    </location>
</feature>
<evidence type="ECO:0000259" key="2">
    <source>
        <dbReference type="Pfam" id="PF02437"/>
    </source>
</evidence>
<comment type="caution">
    <text evidence="3">The sequence shown here is derived from an EMBL/GenBank/DDBJ whole genome shotgun (WGS) entry which is preliminary data.</text>
</comment>
<dbReference type="InterPro" id="IPR003380">
    <property type="entry name" value="SKI/SNO/DAC"/>
</dbReference>
<dbReference type="EMBL" id="MU827779">
    <property type="protein sequence ID" value="KAJ7339626.1"/>
    <property type="molecule type" value="Genomic_DNA"/>
</dbReference>
<feature type="region of interest" description="Disordered" evidence="1">
    <location>
        <begin position="720"/>
        <end position="767"/>
    </location>
</feature>
<reference evidence="3" key="1">
    <citation type="submission" date="2023-01" db="EMBL/GenBank/DDBJ databases">
        <title>Genome assembly of the deep-sea coral Lophelia pertusa.</title>
        <authorList>
            <person name="Herrera S."/>
            <person name="Cordes E."/>
        </authorList>
    </citation>
    <scope>NUCLEOTIDE SEQUENCE</scope>
    <source>
        <strain evidence="3">USNM1676648</strain>
        <tissue evidence="3">Polyp</tissue>
    </source>
</reference>
<dbReference type="InterPro" id="IPR009061">
    <property type="entry name" value="DNA-bd_dom_put_sf"/>
</dbReference>
<sequence>MASHYEYHHHSPYQDNMESNHDDMSAATELITLNADGNIDKSSRDAPKIVAAEMGDVQSDIDNGSIMHIERGLQQGAASTNAAHASNRQEKVPFVSIPRFVRDGEIVIIFYDACQAVLKTWGSYSLLKNHGMETRRFDQSELMKLKSIGAVNMQVRQLCSFIAEEEYRQLLLKYDESYNTNYAKYIQFSHPVDINNIKYPSTTNVQDDQSGKAQVVLADINGPSPTTTSAPYYNKDINGPSQKTAASLYKVHTFSIGKQDFISLSEMNNLFETHFERPELLTQVLLNLKVAVGKFTASELERLEIHLGVDGNLRRLYITRKDFERVLQYMSAFLDKNPPDITWVQLGVLNTSCNMQAFKESNTDLAGLGSGSTLMAATSHKPGNDVLDNVTVPTSFISQSTNIADGHNSESSSGKEVWLGTDACHVSSGIPSVMPQTEIPSTSEITSSSASGIRYLIRTCQVNNEVVVCIPDLHKAVIDMYGQSVQVGNFMNRLNIQTQRFSSVHLKRLKVHNILSSKATLCTYITKADAERLLKMYDMCNCCDDGSDRLQRIVWSEPIILENAVHKVTGDHHRIIDSNQVKQSNQATLKIPLFVVNYQIVVSMPDVHKAVQLLNGQSVQLQYNLEKLGIVKHKYSYTDVHQLKVLSHIKRPSLCTYITKTDVDRLLQYYVTPENKTKLELIEWQPPIAVERVVSGTTLDSISSQMLNLLAQTVFVGDDLESTPHTNEDDDQPRTSQSTSPLSLPPSPSRSISQPVRRTSDTSDSRNKVYSARVQLIQPNTTSHLLSPLHHHHTPDGAVNQATVDVNQTQVDACSRRASAPVLLSQTCCPTNKPVVATQSDQSDQMFSLSQIMATSSRSFYANSISVSDSKMHANSIPESSTVTAGSSVNSTSVSVGRVGQIPSVGSTYSAANFDRYSAKRPNETSVSNATSLEQQVKKCRVIVDNEDIMETLQRKETEMKILHDAYQEKIKQEREHRLAVQRQLDEVKNSNTELLQNIQRKELEMKILHDSYKLQMDVERKSGKNLRMKLVNLDVNVESLPTYPK</sequence>
<gene>
    <name evidence="3" type="ORF">OS493_006031</name>
</gene>
<name>A0A9W9YFP2_9CNID</name>
<dbReference type="OrthoDB" id="5959318at2759"/>
<evidence type="ECO:0000313" key="4">
    <source>
        <dbReference type="Proteomes" id="UP001163046"/>
    </source>
</evidence>
<proteinExistence type="predicted"/>
<dbReference type="Proteomes" id="UP001163046">
    <property type="component" value="Unassembled WGS sequence"/>
</dbReference>
<dbReference type="InterPro" id="IPR037000">
    <property type="entry name" value="Ski_DNA-bd_sf"/>
</dbReference>
<evidence type="ECO:0000256" key="1">
    <source>
        <dbReference type="SAM" id="MobiDB-lite"/>
    </source>
</evidence>
<dbReference type="Pfam" id="PF02437">
    <property type="entry name" value="Ski_Sno_DHD"/>
    <property type="match status" value="1"/>
</dbReference>
<dbReference type="SUPFAM" id="SSF46955">
    <property type="entry name" value="Putative DNA-binding domain"/>
    <property type="match status" value="1"/>
</dbReference>
<dbReference type="Gene3D" id="3.10.260.20">
    <property type="entry name" value="Ski"/>
    <property type="match status" value="2"/>
</dbReference>
<evidence type="ECO:0000313" key="3">
    <source>
        <dbReference type="EMBL" id="KAJ7339626.1"/>
    </source>
</evidence>
<organism evidence="3 4">
    <name type="scientific">Desmophyllum pertusum</name>
    <dbReference type="NCBI Taxonomy" id="174260"/>
    <lineage>
        <taxon>Eukaryota</taxon>
        <taxon>Metazoa</taxon>
        <taxon>Cnidaria</taxon>
        <taxon>Anthozoa</taxon>
        <taxon>Hexacorallia</taxon>
        <taxon>Scleractinia</taxon>
        <taxon>Caryophylliina</taxon>
        <taxon>Caryophylliidae</taxon>
        <taxon>Desmophyllum</taxon>
    </lineage>
</organism>
<accession>A0A9W9YFP2</accession>
<dbReference type="CDD" id="cd21074">
    <property type="entry name" value="DHD_Ski_Sno_Dac"/>
    <property type="match status" value="1"/>
</dbReference>
<keyword evidence="4" id="KW-1185">Reference proteome</keyword>
<feature type="domain" description="SKI/SNO/DAC" evidence="2">
    <location>
        <begin position="455"/>
        <end position="535"/>
    </location>
</feature>
<dbReference type="AlphaFoldDB" id="A0A9W9YFP2"/>